<feature type="domain" description="Methyltransferase FkbM" evidence="1">
    <location>
        <begin position="62"/>
        <end position="139"/>
    </location>
</feature>
<dbReference type="InterPro" id="IPR006342">
    <property type="entry name" value="FkbM_mtfrase"/>
</dbReference>
<evidence type="ECO:0000313" key="2">
    <source>
        <dbReference type="EMBL" id="VFK56984.1"/>
    </source>
</evidence>
<name>A0A451A3V4_9GAMM</name>
<dbReference type="Gene3D" id="3.40.50.150">
    <property type="entry name" value="Vaccinia Virus protein VP39"/>
    <property type="match status" value="1"/>
</dbReference>
<protein>
    <submittedName>
        <fullName evidence="3">Methyltransferase FkbM domain-containing protein</fullName>
    </submittedName>
</protein>
<dbReference type="AlphaFoldDB" id="A0A451A3V4"/>
<evidence type="ECO:0000313" key="4">
    <source>
        <dbReference type="EMBL" id="VFK64712.1"/>
    </source>
</evidence>
<dbReference type="InterPro" id="IPR029063">
    <property type="entry name" value="SAM-dependent_MTases_sf"/>
</dbReference>
<keyword evidence="3" id="KW-0489">Methyltransferase</keyword>
<dbReference type="EMBL" id="CAADFV010000098">
    <property type="protein sequence ID" value="VFK64712.1"/>
    <property type="molecule type" value="Genomic_DNA"/>
</dbReference>
<dbReference type="Pfam" id="PF05050">
    <property type="entry name" value="Methyltransf_21"/>
    <property type="match status" value="1"/>
</dbReference>
<dbReference type="SUPFAM" id="SSF53335">
    <property type="entry name" value="S-adenosyl-L-methionine-dependent methyltransferases"/>
    <property type="match status" value="1"/>
</dbReference>
<accession>A0A451A3V4</accession>
<reference evidence="3" key="1">
    <citation type="submission" date="2019-02" db="EMBL/GenBank/DDBJ databases">
        <authorList>
            <person name="Gruber-Vodicka R. H."/>
            <person name="Seah K. B. B."/>
        </authorList>
    </citation>
    <scope>NUCLEOTIDE SEQUENCE</scope>
    <source>
        <strain evidence="3">BECK_BY1</strain>
        <strain evidence="4">BECK_BY2</strain>
        <strain evidence="2">BECK_BY3</strain>
    </source>
</reference>
<evidence type="ECO:0000259" key="1">
    <source>
        <dbReference type="Pfam" id="PF05050"/>
    </source>
</evidence>
<sequence length="216" mass="25001">MGDGGYVVPDDLTAIHACFSPGVGYTSGFEKDCADRGMRVFLADKSVDRSEGKHELFQFSKKFIGALSNEDFMTLDDWVDASLSEKNTDLLLQIDIEGYEYEVFLSASKALMHRFRIIVAEFHELDQLWNEPFFNLANYAFDKILQTHSCVHIHPNNYGGFMRRGEIEIPRVMEFTFLRHDRIRRYSYQNNFPNPLDCDNGDNPTLPLPSCWYRSE</sequence>
<proteinExistence type="predicted"/>
<dbReference type="GO" id="GO:0032259">
    <property type="term" value="P:methylation"/>
    <property type="evidence" value="ECO:0007669"/>
    <property type="project" value="UniProtKB-KW"/>
</dbReference>
<gene>
    <name evidence="3" type="ORF">BECKTUN1418D_GA0071000_11335</name>
    <name evidence="4" type="ORF">BECKTUN1418E_GA0071001_10984</name>
    <name evidence="2" type="ORF">BECKTUN1418F_GA0071002_11019</name>
</gene>
<organism evidence="3">
    <name type="scientific">Candidatus Kentrum sp. TUN</name>
    <dbReference type="NCBI Taxonomy" id="2126343"/>
    <lineage>
        <taxon>Bacteria</taxon>
        <taxon>Pseudomonadati</taxon>
        <taxon>Pseudomonadota</taxon>
        <taxon>Gammaproteobacteria</taxon>
        <taxon>Candidatus Kentrum</taxon>
    </lineage>
</organism>
<keyword evidence="3" id="KW-0808">Transferase</keyword>
<dbReference type="EMBL" id="CAADFX010000133">
    <property type="protein sequence ID" value="VFK60714.1"/>
    <property type="molecule type" value="Genomic_DNA"/>
</dbReference>
<dbReference type="GO" id="GO:0008168">
    <property type="term" value="F:methyltransferase activity"/>
    <property type="evidence" value="ECO:0007669"/>
    <property type="project" value="UniProtKB-KW"/>
</dbReference>
<evidence type="ECO:0000313" key="3">
    <source>
        <dbReference type="EMBL" id="VFK60714.1"/>
    </source>
</evidence>
<dbReference type="EMBL" id="CAADFY010000101">
    <property type="protein sequence ID" value="VFK56984.1"/>
    <property type="molecule type" value="Genomic_DNA"/>
</dbReference>